<dbReference type="PROSITE" id="PS51206">
    <property type="entry name" value="SF3_HELICASE_1"/>
    <property type="match status" value="1"/>
</dbReference>
<accession>A0A8X6HMV5</accession>
<evidence type="ECO:0000313" key="6">
    <source>
        <dbReference type="EMBL" id="GFR26911.1"/>
    </source>
</evidence>
<dbReference type="Proteomes" id="UP000887116">
    <property type="component" value="Unassembled WGS sequence"/>
</dbReference>
<comment type="caution">
    <text evidence="6">The sequence shown here is derived from an EMBL/GenBank/DDBJ whole genome shotgun (WGS) entry which is preliminary data.</text>
</comment>
<sequence length="1219" mass="141602">MSAYLHKIDSVEEAPTTDAYLLYNLKGGIYYVKQSDYHNFAHYWCRQERFGSITMDLATCEQHSLTLDLDFSSPKDTGGLPCTSIIPLIESTLKLQFFPHVKHFTYIIAARSGGRGFHIHLPEFVIGHDDYILFCHQQSVPLHYVIQGNGTYKLDILQNMMLAGSGKPDTSAYRAMEMIYADEKETYSIDFRSKTLLEELTRLKKSFKRVKHNTDSYFRKFLFLDERQAKQHLLGFMMPVVTPFPPLYKLSYSTLISNTPSESCHVEDIATFTYKRTQDFGYISKGKQLLFDGSHFLKTFHYLRFNAFLMGTLETNNAALKRWYQRALRMHPETLHINPIFDSINQILRENNTKFLDDSNPIKTILEYHQGYYFLPTFYALCKYLNISTVMMVNHLRGVLDKDLLPLLDRMEQVGEEHTQVIMKDFTLQTIIFCGNNLCERYTRYRDKLKQIVHDSQRAILSVSTLAQMTELLRNLQESHFPIQVLKLPNSLRKANAFIWNCLTESWQEIQGDKEKDCHMNNLWNAICTYLEEYRKSGKYGGPEPEVTQKFSISAVISTITSDINMERKTIQMDRHKWFIRTADGLLDILTGQVGGTVPELFLSDRKLGVEFSRTELVQLYNHSPELEALYHLMTDKSFFLQYLKALLTDRTDDLFDTLYEMIQEKFSNLTNNPYALSMMHFMVHLSKYTAFEHDLLMYLCDVLASIFIATNYERKFFVMKGETSNGKSKLFEILARVFGGYYHCIQSDNLKPGSSSANPTPDLASTLFNCRIVTTEELEGKLNENRVKQITGNSCVTFRNMYESSQGGIPTAKLFTTTNNLPDCRATEAFQDRVVAIPFMSRFVNKAPLTTSEQVRLNRYGKDEYVVERSYIGCFLILLYHLKKYMDIKNGLLHYRDEPPSVVEYTKIYLFNTDVYNQFKTHMDVQENLNTMTTMTDLRSAVRQFLKSTKNNTTPETDLILKFEEEFSEYRRRSDFQLGHYTSILDQTSDTLTLENTSLQEEAEEEGPKRSLSEVEDPAKDTNMDHAEEYYDLKVLKRSNHRLDRLVDFVAHTNGYKLRKFGSPSKLLPGFNNVTPELVREFKNEAYAHLRQIQTNRVEYGYLFNIIDERDGISHAVYIKYEQFPLMEGDVLPEIYAIAHKLAEPNTDMYDATCLYLLIFLALLVNRHSNWATIDYLTNCNSEHPYAMYVNWIPKCKKSFVYSPSPQGCLLITKCSSR</sequence>
<dbReference type="PANTHER" id="PTHR35372">
    <property type="entry name" value="ATP BINDING PROTEIN-RELATED"/>
    <property type="match status" value="1"/>
</dbReference>
<dbReference type="SUPFAM" id="SSF52540">
    <property type="entry name" value="P-loop containing nucleoside triphosphate hydrolases"/>
    <property type="match status" value="1"/>
</dbReference>
<keyword evidence="2" id="KW-0378">Hydrolase</keyword>
<proteinExistence type="predicted"/>
<dbReference type="AlphaFoldDB" id="A0A8X6HMV5"/>
<feature type="region of interest" description="Disordered" evidence="4">
    <location>
        <begin position="999"/>
        <end position="1024"/>
    </location>
</feature>
<dbReference type="Gene3D" id="3.40.50.300">
    <property type="entry name" value="P-loop containing nucleotide triphosphate hydrolases"/>
    <property type="match status" value="1"/>
</dbReference>
<dbReference type="GO" id="GO:0005524">
    <property type="term" value="F:ATP binding"/>
    <property type="evidence" value="ECO:0007669"/>
    <property type="project" value="UniProtKB-KW"/>
</dbReference>
<feature type="compositionally biased region" description="Basic and acidic residues" evidence="4">
    <location>
        <begin position="1007"/>
        <end position="1024"/>
    </location>
</feature>
<evidence type="ECO:0000256" key="4">
    <source>
        <dbReference type="SAM" id="MobiDB-lite"/>
    </source>
</evidence>
<evidence type="ECO:0000256" key="2">
    <source>
        <dbReference type="ARBA" id="ARBA00022801"/>
    </source>
</evidence>
<dbReference type="InterPro" id="IPR045455">
    <property type="entry name" value="NrS-1_pol-like_helicase"/>
</dbReference>
<protein>
    <submittedName>
        <fullName evidence="6">SF3 helicase domain-containing protein</fullName>
    </submittedName>
</protein>
<dbReference type="InterPro" id="IPR051620">
    <property type="entry name" value="ORF904-like_C"/>
</dbReference>
<organism evidence="6 7">
    <name type="scientific">Trichonephila clavata</name>
    <name type="common">Joro spider</name>
    <name type="synonym">Nephila clavata</name>
    <dbReference type="NCBI Taxonomy" id="2740835"/>
    <lineage>
        <taxon>Eukaryota</taxon>
        <taxon>Metazoa</taxon>
        <taxon>Ecdysozoa</taxon>
        <taxon>Arthropoda</taxon>
        <taxon>Chelicerata</taxon>
        <taxon>Arachnida</taxon>
        <taxon>Araneae</taxon>
        <taxon>Araneomorphae</taxon>
        <taxon>Entelegynae</taxon>
        <taxon>Araneoidea</taxon>
        <taxon>Nephilidae</taxon>
        <taxon>Trichonephila</taxon>
    </lineage>
</organism>
<dbReference type="GO" id="GO:0016787">
    <property type="term" value="F:hydrolase activity"/>
    <property type="evidence" value="ECO:0007669"/>
    <property type="project" value="UniProtKB-KW"/>
</dbReference>
<keyword evidence="1" id="KW-0547">Nucleotide-binding</keyword>
<keyword evidence="6" id="KW-0347">Helicase</keyword>
<evidence type="ECO:0000256" key="1">
    <source>
        <dbReference type="ARBA" id="ARBA00022741"/>
    </source>
</evidence>
<dbReference type="PANTHER" id="PTHR35372:SF2">
    <property type="entry name" value="SF3 HELICASE DOMAIN-CONTAINING PROTEIN"/>
    <property type="match status" value="1"/>
</dbReference>
<evidence type="ECO:0000313" key="7">
    <source>
        <dbReference type="Proteomes" id="UP000887116"/>
    </source>
</evidence>
<dbReference type="GO" id="GO:0004386">
    <property type="term" value="F:helicase activity"/>
    <property type="evidence" value="ECO:0007669"/>
    <property type="project" value="UniProtKB-KW"/>
</dbReference>
<evidence type="ECO:0000259" key="5">
    <source>
        <dbReference type="PROSITE" id="PS51206"/>
    </source>
</evidence>
<dbReference type="InterPro" id="IPR027417">
    <property type="entry name" value="P-loop_NTPase"/>
</dbReference>
<gene>
    <name evidence="6" type="primary">AVEN_261776_1</name>
    <name evidence="6" type="ORF">TNCT_211421</name>
</gene>
<reference evidence="6" key="1">
    <citation type="submission" date="2020-07" db="EMBL/GenBank/DDBJ databases">
        <title>Multicomponent nature underlies the extraordinary mechanical properties of spider dragline silk.</title>
        <authorList>
            <person name="Kono N."/>
            <person name="Nakamura H."/>
            <person name="Mori M."/>
            <person name="Yoshida Y."/>
            <person name="Ohtoshi R."/>
            <person name="Malay A.D."/>
            <person name="Moran D.A.P."/>
            <person name="Tomita M."/>
            <person name="Numata K."/>
            <person name="Arakawa K."/>
        </authorList>
    </citation>
    <scope>NUCLEOTIDE SEQUENCE</scope>
</reference>
<dbReference type="Pfam" id="PF19263">
    <property type="entry name" value="DUF5906"/>
    <property type="match status" value="1"/>
</dbReference>
<feature type="domain" description="SF3 helicase" evidence="5">
    <location>
        <begin position="695"/>
        <end position="853"/>
    </location>
</feature>
<evidence type="ECO:0000256" key="3">
    <source>
        <dbReference type="ARBA" id="ARBA00022840"/>
    </source>
</evidence>
<dbReference type="OrthoDB" id="6433234at2759"/>
<dbReference type="EMBL" id="BMAO01028726">
    <property type="protein sequence ID" value="GFR26911.1"/>
    <property type="molecule type" value="Genomic_DNA"/>
</dbReference>
<keyword evidence="7" id="KW-1185">Reference proteome</keyword>
<dbReference type="InterPro" id="IPR014015">
    <property type="entry name" value="Helicase_SF3_DNA-vir"/>
</dbReference>
<keyword evidence="3" id="KW-0067">ATP-binding</keyword>
<name>A0A8X6HMV5_TRICU</name>